<reference evidence="5" key="2">
    <citation type="submission" date="2018-09" db="EMBL/GenBank/DDBJ databases">
        <authorList>
            <person name="Naushad S."/>
            <person name="De Buck J."/>
        </authorList>
    </citation>
    <scope>NUCLEOTIDE SEQUENCE</scope>
    <source>
        <strain evidence="5">SNUC 1349</strain>
    </source>
</reference>
<keyword evidence="2" id="KW-0805">Transcription regulation</keyword>
<reference evidence="5 7" key="1">
    <citation type="journal article" date="2016" name="Front. Microbiol.">
        <title>Comprehensive Phylogenetic Analysis of Bovine Non-aureus Staphylococci Species Based on Whole-Genome Sequencing.</title>
        <authorList>
            <person name="Naushad S."/>
            <person name="Barkema H.W."/>
            <person name="Luby C."/>
            <person name="Condas L.A."/>
            <person name="Nobrega D.B."/>
            <person name="Carson D.A."/>
            <person name="De Buck J."/>
        </authorList>
    </citation>
    <scope>NUCLEOTIDE SEQUENCE [LARGE SCALE GENOMIC DNA]</scope>
    <source>
        <strain evidence="5 7">SNUC 1349</strain>
    </source>
</reference>
<dbReference type="InterPro" id="IPR036390">
    <property type="entry name" value="WH_DNA-bd_sf"/>
</dbReference>
<dbReference type="Gene3D" id="1.10.10.10">
    <property type="entry name" value="Winged helix-like DNA-binding domain superfamily/Winged helix DNA-binding domain"/>
    <property type="match status" value="1"/>
</dbReference>
<sequence length="230" mass="26705">MNKRERQNKLVLAIQENKQITASELASNLNVSKRTILRDIQDLEDQGVKILAKHGKLGGYQLQETPNSYEIELTENQLSALFLVLNESQSYTTLPYREEINAIIKKCLNLPYTKMRRALKKLDRYIKFDKQQHTNLPPIFSDVLIYSTERNVMAMEFYNNNQVVTENVIFIGLLCEEGLWKAIIFEIGLGKTNEIPIIDIHDISYSFEKTIKTQDININNYQQFLNPTES</sequence>
<dbReference type="GeneID" id="45496263"/>
<gene>
    <name evidence="5" type="ORF">BU104_10765</name>
    <name evidence="6" type="ORF">FEZ53_07510</name>
</gene>
<dbReference type="EMBL" id="QXUI01000007">
    <property type="protein sequence ID" value="RIM91640.1"/>
    <property type="molecule type" value="Genomic_DNA"/>
</dbReference>
<evidence type="ECO:0000256" key="1">
    <source>
        <dbReference type="ARBA" id="ARBA00022736"/>
    </source>
</evidence>
<evidence type="ECO:0000313" key="6">
    <source>
        <dbReference type="EMBL" id="TLP89307.1"/>
    </source>
</evidence>
<dbReference type="InterPro" id="IPR051534">
    <property type="entry name" value="CBASS_pafABC_assoc_protein"/>
</dbReference>
<keyword evidence="1" id="KW-0423">Lactose metabolism</keyword>
<dbReference type="PROSITE" id="PS51000">
    <property type="entry name" value="HTH_DEOR_2"/>
    <property type="match status" value="1"/>
</dbReference>
<evidence type="ECO:0000256" key="2">
    <source>
        <dbReference type="ARBA" id="ARBA00023015"/>
    </source>
</evidence>
<evidence type="ECO:0000313" key="8">
    <source>
        <dbReference type="Proteomes" id="UP000307747"/>
    </source>
</evidence>
<dbReference type="KEGG" id="sxl:SXYLSMQ121_0631"/>
<dbReference type="PANTHER" id="PTHR34580:SF1">
    <property type="entry name" value="PROTEIN PAFC"/>
    <property type="match status" value="1"/>
</dbReference>
<evidence type="ECO:0000313" key="5">
    <source>
        <dbReference type="EMBL" id="RIM91640.1"/>
    </source>
</evidence>
<dbReference type="Proteomes" id="UP000285579">
    <property type="component" value="Unassembled WGS sequence"/>
</dbReference>
<dbReference type="EMBL" id="VBTJ01000002">
    <property type="protein sequence ID" value="TLP89307.1"/>
    <property type="molecule type" value="Genomic_DNA"/>
</dbReference>
<dbReference type="Proteomes" id="UP000307747">
    <property type="component" value="Unassembled WGS sequence"/>
</dbReference>
<comment type="caution">
    <text evidence="6">The sequence shown here is derived from an EMBL/GenBank/DDBJ whole genome shotgun (WGS) entry which is preliminary data.</text>
</comment>
<keyword evidence="3" id="KW-0804">Transcription</keyword>
<feature type="domain" description="HTH deoR-type" evidence="4">
    <location>
        <begin position="3"/>
        <end position="59"/>
    </location>
</feature>
<accession>A0A418I5R3</accession>
<dbReference type="AlphaFoldDB" id="A0A418I5R3"/>
<protein>
    <submittedName>
        <fullName evidence="6">HTH domain-containing protein</fullName>
    </submittedName>
</protein>
<dbReference type="RefSeq" id="WP_029378458.1">
    <property type="nucleotide sequence ID" value="NZ_BKAZ01000017.1"/>
</dbReference>
<dbReference type="SMART" id="SM00420">
    <property type="entry name" value="HTH_DEOR"/>
    <property type="match status" value="1"/>
</dbReference>
<proteinExistence type="predicted"/>
<dbReference type="Pfam" id="PF08279">
    <property type="entry name" value="HTH_11"/>
    <property type="match status" value="1"/>
</dbReference>
<evidence type="ECO:0000313" key="7">
    <source>
        <dbReference type="Proteomes" id="UP000285579"/>
    </source>
</evidence>
<organism evidence="6 8">
    <name type="scientific">Staphylococcus xylosus</name>
    <dbReference type="NCBI Taxonomy" id="1288"/>
    <lineage>
        <taxon>Bacteria</taxon>
        <taxon>Bacillati</taxon>
        <taxon>Bacillota</taxon>
        <taxon>Bacilli</taxon>
        <taxon>Bacillales</taxon>
        <taxon>Staphylococcaceae</taxon>
        <taxon>Staphylococcus</taxon>
    </lineage>
</organism>
<dbReference type="InterPro" id="IPR001034">
    <property type="entry name" value="DeoR_HTH"/>
</dbReference>
<name>A0A418I5R3_STAXY</name>
<dbReference type="KEGG" id="sxo:SXYL_00641"/>
<evidence type="ECO:0000256" key="3">
    <source>
        <dbReference type="ARBA" id="ARBA00023163"/>
    </source>
</evidence>
<dbReference type="KEGG" id="sxy:BE24_08990"/>
<dbReference type="OrthoDB" id="9815009at2"/>
<dbReference type="SUPFAM" id="SSF46785">
    <property type="entry name" value="Winged helix' DNA-binding domain"/>
    <property type="match status" value="1"/>
</dbReference>
<dbReference type="GO" id="GO:0003700">
    <property type="term" value="F:DNA-binding transcription factor activity"/>
    <property type="evidence" value="ECO:0007669"/>
    <property type="project" value="InterPro"/>
</dbReference>
<dbReference type="InterPro" id="IPR013196">
    <property type="entry name" value="HTH_11"/>
</dbReference>
<dbReference type="PANTHER" id="PTHR34580">
    <property type="match status" value="1"/>
</dbReference>
<evidence type="ECO:0000259" key="4">
    <source>
        <dbReference type="PROSITE" id="PS51000"/>
    </source>
</evidence>
<dbReference type="GO" id="GO:0005988">
    <property type="term" value="P:lactose metabolic process"/>
    <property type="evidence" value="ECO:0007669"/>
    <property type="project" value="UniProtKB-KW"/>
</dbReference>
<dbReference type="InterPro" id="IPR036388">
    <property type="entry name" value="WH-like_DNA-bd_sf"/>
</dbReference>
<reference evidence="6 8" key="3">
    <citation type="submission" date="2019-05" db="EMBL/GenBank/DDBJ databases">
        <title>The metagenome of a microbial culture collection derived from dairy environment covers the genomic content of the human microbiome.</title>
        <authorList>
            <person name="Roder T."/>
            <person name="Wuthrich D."/>
            <person name="Sattari Z."/>
            <person name="Von Ah U."/>
            <person name="Bar C."/>
            <person name="Ronchi F."/>
            <person name="Macpherson A.J."/>
            <person name="Ganal-Vonarburg S.C."/>
            <person name="Bruggmann R."/>
            <person name="Vergeres G."/>
        </authorList>
    </citation>
    <scope>NUCLEOTIDE SEQUENCE [LARGE SCALE GENOMIC DNA]</scope>
    <source>
        <strain evidence="6 8">FAM 20833</strain>
    </source>
</reference>